<dbReference type="SUPFAM" id="SSF50475">
    <property type="entry name" value="FMN-binding split barrel"/>
    <property type="match status" value="1"/>
</dbReference>
<keyword evidence="4" id="KW-1185">Reference proteome</keyword>
<sequence length="152" mass="16447">MSLPNDMPAFNRSVVQDFRANGGEITMEGMLKGADLVLLTTVGRRSGRQHIVPLAYLTDGADRIVLWASNMAAAQHPAWYRNLAANPQVIIEQPTSAGIDLFTGTAHTATGPERAGLFGMLAEQFPHMAAHQQQTEREIPLVVVERISGLTG</sequence>
<dbReference type="InterPro" id="IPR012349">
    <property type="entry name" value="Split_barrel_FMN-bd"/>
</dbReference>
<dbReference type="GO" id="GO:0070967">
    <property type="term" value="F:coenzyme F420 binding"/>
    <property type="evidence" value="ECO:0007669"/>
    <property type="project" value="TreeGrafter"/>
</dbReference>
<dbReference type="NCBIfam" id="TIGR00026">
    <property type="entry name" value="hi_GC_TIGR00026"/>
    <property type="match status" value="1"/>
</dbReference>
<dbReference type="PANTHER" id="PTHR39428">
    <property type="entry name" value="F420H(2)-DEPENDENT QUINONE REDUCTASE RV1261C"/>
    <property type="match status" value="1"/>
</dbReference>
<comment type="catalytic activity">
    <reaction evidence="2">
        <text>oxidized coenzyme F420-(gamma-L-Glu)(n) + a quinol + H(+) = reduced coenzyme F420-(gamma-L-Glu)(n) + a quinone</text>
        <dbReference type="Rhea" id="RHEA:39663"/>
        <dbReference type="Rhea" id="RHEA-COMP:12939"/>
        <dbReference type="Rhea" id="RHEA-COMP:14378"/>
        <dbReference type="ChEBI" id="CHEBI:15378"/>
        <dbReference type="ChEBI" id="CHEBI:24646"/>
        <dbReference type="ChEBI" id="CHEBI:132124"/>
        <dbReference type="ChEBI" id="CHEBI:133980"/>
        <dbReference type="ChEBI" id="CHEBI:139511"/>
    </reaction>
</comment>
<protein>
    <submittedName>
        <fullName evidence="3">Nitroreductase family deazaflavin-dependent oxidoreductase</fullName>
    </submittedName>
</protein>
<accession>A0A846XPG5</accession>
<dbReference type="Proteomes" id="UP000565715">
    <property type="component" value="Unassembled WGS sequence"/>
</dbReference>
<dbReference type="EMBL" id="JAAXOO010000005">
    <property type="protein sequence ID" value="NKY35564.1"/>
    <property type="molecule type" value="Genomic_DNA"/>
</dbReference>
<evidence type="ECO:0000313" key="3">
    <source>
        <dbReference type="EMBL" id="NKY35564.1"/>
    </source>
</evidence>
<dbReference type="PANTHER" id="PTHR39428:SF1">
    <property type="entry name" value="F420H(2)-DEPENDENT QUINONE REDUCTASE RV1261C"/>
    <property type="match status" value="1"/>
</dbReference>
<dbReference type="GO" id="GO:0016491">
    <property type="term" value="F:oxidoreductase activity"/>
    <property type="evidence" value="ECO:0007669"/>
    <property type="project" value="InterPro"/>
</dbReference>
<comment type="similarity">
    <text evidence="1">Belongs to the F420H(2)-dependent quinone reductase family.</text>
</comment>
<gene>
    <name evidence="3" type="ORF">HGA13_21180</name>
</gene>
<dbReference type="Pfam" id="PF04075">
    <property type="entry name" value="F420H2_quin_red"/>
    <property type="match status" value="1"/>
</dbReference>
<organism evidence="3 4">
    <name type="scientific">Nocardia speluncae</name>
    <dbReference type="NCBI Taxonomy" id="419477"/>
    <lineage>
        <taxon>Bacteria</taxon>
        <taxon>Bacillati</taxon>
        <taxon>Actinomycetota</taxon>
        <taxon>Actinomycetes</taxon>
        <taxon>Mycobacteriales</taxon>
        <taxon>Nocardiaceae</taxon>
        <taxon>Nocardia</taxon>
    </lineage>
</organism>
<evidence type="ECO:0000256" key="1">
    <source>
        <dbReference type="ARBA" id="ARBA00008710"/>
    </source>
</evidence>
<dbReference type="GO" id="GO:0005886">
    <property type="term" value="C:plasma membrane"/>
    <property type="evidence" value="ECO:0007669"/>
    <property type="project" value="TreeGrafter"/>
</dbReference>
<reference evidence="3 4" key="1">
    <citation type="submission" date="2020-04" db="EMBL/GenBank/DDBJ databases">
        <title>MicrobeNet Type strains.</title>
        <authorList>
            <person name="Nicholson A.C."/>
        </authorList>
    </citation>
    <scope>NUCLEOTIDE SEQUENCE [LARGE SCALE GENOMIC DNA]</scope>
    <source>
        <strain evidence="3 4">DSM 45078</strain>
    </source>
</reference>
<name>A0A846XPG5_9NOCA</name>
<proteinExistence type="inferred from homology"/>
<dbReference type="InterPro" id="IPR004378">
    <property type="entry name" value="F420H2_quin_Rdtase"/>
</dbReference>
<evidence type="ECO:0000313" key="4">
    <source>
        <dbReference type="Proteomes" id="UP000565715"/>
    </source>
</evidence>
<comment type="caution">
    <text evidence="3">The sequence shown here is derived from an EMBL/GenBank/DDBJ whole genome shotgun (WGS) entry which is preliminary data.</text>
</comment>
<evidence type="ECO:0000256" key="2">
    <source>
        <dbReference type="ARBA" id="ARBA00049106"/>
    </source>
</evidence>
<dbReference type="AlphaFoldDB" id="A0A846XPG5"/>
<dbReference type="Gene3D" id="2.30.110.10">
    <property type="entry name" value="Electron Transport, Fmn-binding Protein, Chain A"/>
    <property type="match status" value="1"/>
</dbReference>